<reference evidence="1 2" key="1">
    <citation type="journal article" date="2019" name="G3 (Bethesda)">
        <title>Sequencing of a Wild Apple (Malus baccata) Genome Unravels the Differences Between Cultivated and Wild Apple Species Regarding Disease Resistance and Cold Tolerance.</title>
        <authorList>
            <person name="Chen X."/>
        </authorList>
    </citation>
    <scope>NUCLEOTIDE SEQUENCE [LARGE SCALE GENOMIC DNA]</scope>
    <source>
        <strain evidence="2">cv. Shandingzi</strain>
        <tissue evidence="1">Leaves</tissue>
    </source>
</reference>
<comment type="caution">
    <text evidence="1">The sequence shown here is derived from an EMBL/GenBank/DDBJ whole genome shotgun (WGS) entry which is preliminary data.</text>
</comment>
<gene>
    <name evidence="1" type="ORF">C1H46_017839</name>
</gene>
<name>A0A540MCN6_MALBA</name>
<proteinExistence type="predicted"/>
<accession>A0A540MCN6</accession>
<evidence type="ECO:0000313" key="1">
    <source>
        <dbReference type="EMBL" id="TQD96501.1"/>
    </source>
</evidence>
<dbReference type="AlphaFoldDB" id="A0A540MCN6"/>
<dbReference type="Proteomes" id="UP000315295">
    <property type="component" value="Unassembled WGS sequence"/>
</dbReference>
<sequence>MVAHKRQIDLEVETMKRKTRVVIMHTSKKNVDGDMVDPNGVDVIQACLNRIELGTALETQANEDDEDKYFVVMQHIAMDDEIRYQRITK</sequence>
<dbReference type="EMBL" id="VIEB01000291">
    <property type="protein sequence ID" value="TQD96501.1"/>
    <property type="molecule type" value="Genomic_DNA"/>
</dbReference>
<protein>
    <submittedName>
        <fullName evidence="1">Uncharacterized protein</fullName>
    </submittedName>
</protein>
<organism evidence="1 2">
    <name type="scientific">Malus baccata</name>
    <name type="common">Siberian crab apple</name>
    <name type="synonym">Pyrus baccata</name>
    <dbReference type="NCBI Taxonomy" id="106549"/>
    <lineage>
        <taxon>Eukaryota</taxon>
        <taxon>Viridiplantae</taxon>
        <taxon>Streptophyta</taxon>
        <taxon>Embryophyta</taxon>
        <taxon>Tracheophyta</taxon>
        <taxon>Spermatophyta</taxon>
        <taxon>Magnoliopsida</taxon>
        <taxon>eudicotyledons</taxon>
        <taxon>Gunneridae</taxon>
        <taxon>Pentapetalae</taxon>
        <taxon>rosids</taxon>
        <taxon>fabids</taxon>
        <taxon>Rosales</taxon>
        <taxon>Rosaceae</taxon>
        <taxon>Amygdaloideae</taxon>
        <taxon>Maleae</taxon>
        <taxon>Malus</taxon>
    </lineage>
</organism>
<keyword evidence="2" id="KW-1185">Reference proteome</keyword>
<evidence type="ECO:0000313" key="2">
    <source>
        <dbReference type="Proteomes" id="UP000315295"/>
    </source>
</evidence>